<gene>
    <name evidence="2" type="primary">LOC107012905</name>
</gene>
<dbReference type="Proteomes" id="UP000694930">
    <property type="component" value="Chromosome 3"/>
</dbReference>
<reference evidence="1" key="1">
    <citation type="journal article" date="2014" name="Nat. Genet.">
        <title>The genome of the stress-tolerant wild tomato species Solanum pennellii.</title>
        <authorList>
            <person name="Bolger A."/>
            <person name="Scossa F."/>
            <person name="Bolger M.E."/>
            <person name="Lanz C."/>
            <person name="Maumus F."/>
            <person name="Tohge T."/>
            <person name="Quesneville H."/>
            <person name="Alseekh S."/>
            <person name="Sorensen I."/>
            <person name="Lichtenstein G."/>
            <person name="Fich E.A."/>
            <person name="Conte M."/>
            <person name="Keller H."/>
            <person name="Schneeberger K."/>
            <person name="Schwacke R."/>
            <person name="Ofner I."/>
            <person name="Vrebalov J."/>
            <person name="Xu Y."/>
            <person name="Osorio S."/>
            <person name="Aflitos S.A."/>
            <person name="Schijlen E."/>
            <person name="Jimenez-Gomez J.M."/>
            <person name="Ryngajllo M."/>
            <person name="Kimura S."/>
            <person name="Kumar R."/>
            <person name="Koenig D."/>
            <person name="Headland L.R."/>
            <person name="Maloof J.N."/>
            <person name="Sinha N."/>
            <person name="van Ham R.C."/>
            <person name="Lankhorst R.K."/>
            <person name="Mao L."/>
            <person name="Vogel A."/>
            <person name="Arsova B."/>
            <person name="Panstruga R."/>
            <person name="Fei Z."/>
            <person name="Rose J.K."/>
            <person name="Zamir D."/>
            <person name="Carrari F."/>
            <person name="Giovannoni J.J."/>
            <person name="Weigel D."/>
            <person name="Usadel B."/>
            <person name="Fernie A.R."/>
        </authorList>
    </citation>
    <scope>NUCLEOTIDE SEQUENCE [LARGE SCALE GENOMIC DNA]</scope>
    <source>
        <strain evidence="1">cv. LA0716</strain>
    </source>
</reference>
<protein>
    <submittedName>
        <fullName evidence="2">Uncharacterized protein LOC107012905 isoform X1</fullName>
    </submittedName>
</protein>
<evidence type="ECO:0000313" key="2">
    <source>
        <dbReference type="RefSeq" id="XP_027771102.1"/>
    </source>
</evidence>
<proteinExistence type="predicted"/>
<organism evidence="1 2">
    <name type="scientific">Solanum pennellii</name>
    <name type="common">Tomato</name>
    <name type="synonym">Lycopersicon pennellii</name>
    <dbReference type="NCBI Taxonomy" id="28526"/>
    <lineage>
        <taxon>Eukaryota</taxon>
        <taxon>Viridiplantae</taxon>
        <taxon>Streptophyta</taxon>
        <taxon>Embryophyta</taxon>
        <taxon>Tracheophyta</taxon>
        <taxon>Spermatophyta</taxon>
        <taxon>Magnoliopsida</taxon>
        <taxon>eudicotyledons</taxon>
        <taxon>Gunneridae</taxon>
        <taxon>Pentapetalae</taxon>
        <taxon>asterids</taxon>
        <taxon>lamiids</taxon>
        <taxon>Solanales</taxon>
        <taxon>Solanaceae</taxon>
        <taxon>Solanoideae</taxon>
        <taxon>Solaneae</taxon>
        <taxon>Solanum</taxon>
        <taxon>Solanum subgen. Lycopersicon</taxon>
    </lineage>
</organism>
<evidence type="ECO:0000313" key="1">
    <source>
        <dbReference type="Proteomes" id="UP000694930"/>
    </source>
</evidence>
<dbReference type="RefSeq" id="XP_027771102.1">
    <property type="nucleotide sequence ID" value="XM_027915301.1"/>
</dbReference>
<sequence length="183" mass="20777">MKTKVFADSLILEIDEISTRTTGESETDGFCQLFDLRNGQAILFSGDFDKYKDSVVFATFDGAPTAGSETYNKLYKTVRDAYESQVRGVAHYMPVPAKLDLQTTIPEEAKSNNEVEHLIMTLLLSFRGLYNNFEGEVVEVRDEQKSLMKMLLANNRTVRMIDSFTVIYADQIIFSKKIEKEKG</sequence>
<reference evidence="2" key="2">
    <citation type="submission" date="2025-08" db="UniProtKB">
        <authorList>
            <consortium name="RefSeq"/>
        </authorList>
    </citation>
    <scope>IDENTIFICATION</scope>
</reference>
<keyword evidence="1" id="KW-1185">Reference proteome</keyword>
<name>A0ABM1V5T4_SOLPN</name>
<dbReference type="GeneID" id="107012905"/>
<accession>A0ABM1V5T4</accession>